<dbReference type="GO" id="GO:0030170">
    <property type="term" value="F:pyridoxal phosphate binding"/>
    <property type="evidence" value="ECO:0007669"/>
    <property type="project" value="InterPro"/>
</dbReference>
<evidence type="ECO:0000256" key="1">
    <source>
        <dbReference type="ARBA" id="ARBA00001933"/>
    </source>
</evidence>
<keyword evidence="4 7" id="KW-0456">Lyase</keyword>
<dbReference type="STRING" id="1283.ShL2_00144"/>
<name>A0A2A1KDF6_STAHA</name>
<proteinExistence type="inferred from homology"/>
<dbReference type="PANTHER" id="PTHR43525">
    <property type="entry name" value="PROTEIN MALY"/>
    <property type="match status" value="1"/>
</dbReference>
<evidence type="ECO:0000256" key="5">
    <source>
        <dbReference type="ARBA" id="ARBA00037974"/>
    </source>
</evidence>
<dbReference type="InterPro" id="IPR004839">
    <property type="entry name" value="Aminotransferase_I/II_large"/>
</dbReference>
<dbReference type="InterPro" id="IPR027619">
    <property type="entry name" value="C-S_lyase_PatB-like"/>
</dbReference>
<dbReference type="GO" id="GO:0047804">
    <property type="term" value="F:cysteine-S-conjugate beta-lyase activity"/>
    <property type="evidence" value="ECO:0007669"/>
    <property type="project" value="UniProtKB-EC"/>
</dbReference>
<dbReference type="RefSeq" id="WP_016930549.1">
    <property type="nucleotide sequence ID" value="NZ_CAJCFW010000030.1"/>
</dbReference>
<evidence type="ECO:0000256" key="3">
    <source>
        <dbReference type="ARBA" id="ARBA00022898"/>
    </source>
</evidence>
<dbReference type="InterPro" id="IPR015424">
    <property type="entry name" value="PyrdxlP-dep_Trfase"/>
</dbReference>
<comment type="cofactor">
    <cofactor evidence="1">
        <name>pyridoxal 5'-phosphate</name>
        <dbReference type="ChEBI" id="CHEBI:597326"/>
    </cofactor>
</comment>
<dbReference type="CDD" id="cd00609">
    <property type="entry name" value="AAT_like"/>
    <property type="match status" value="1"/>
</dbReference>
<evidence type="ECO:0000256" key="4">
    <source>
        <dbReference type="ARBA" id="ARBA00023239"/>
    </source>
</evidence>
<dbReference type="Gene3D" id="3.40.640.10">
    <property type="entry name" value="Type I PLP-dependent aspartate aminotransferase-like (Major domain)"/>
    <property type="match status" value="1"/>
</dbReference>
<evidence type="ECO:0000313" key="8">
    <source>
        <dbReference type="Proteomes" id="UP000238153"/>
    </source>
</evidence>
<organism evidence="7 8">
    <name type="scientific">Staphylococcus haemolyticus</name>
    <dbReference type="NCBI Taxonomy" id="1283"/>
    <lineage>
        <taxon>Bacteria</taxon>
        <taxon>Bacillati</taxon>
        <taxon>Bacillota</taxon>
        <taxon>Bacilli</taxon>
        <taxon>Bacillales</taxon>
        <taxon>Staphylococcaceae</taxon>
        <taxon>Staphylococcus</taxon>
    </lineage>
</organism>
<dbReference type="KEGG" id="shh:ShL2_00144"/>
<comment type="similarity">
    <text evidence="5">Belongs to the class-II pyridoxal-phosphate-dependent aminotransferase family. MalY/PatB cystathionine beta-lyase subfamily.</text>
</comment>
<reference evidence="7 8" key="1">
    <citation type="submission" date="2017-11" db="EMBL/GenBank/DDBJ databases">
        <authorList>
            <person name="Founou R.C."/>
            <person name="Founou L."/>
            <person name="Allam M."/>
            <person name="Ismail A."/>
            <person name="Essack S.Y."/>
        </authorList>
    </citation>
    <scope>NUCLEOTIDE SEQUENCE [LARGE SCALE GENOMIC DNA]</scope>
    <source>
        <strain evidence="7 8">G811N2B1</strain>
    </source>
</reference>
<dbReference type="PANTHER" id="PTHR43525:SF1">
    <property type="entry name" value="PROTEIN MALY"/>
    <property type="match status" value="1"/>
</dbReference>
<evidence type="ECO:0000259" key="6">
    <source>
        <dbReference type="Pfam" id="PF00155"/>
    </source>
</evidence>
<dbReference type="EMBL" id="PGWX01000235">
    <property type="protein sequence ID" value="PPJ76037.1"/>
    <property type="molecule type" value="Genomic_DNA"/>
</dbReference>
<evidence type="ECO:0000256" key="2">
    <source>
        <dbReference type="ARBA" id="ARBA00012224"/>
    </source>
</evidence>
<keyword evidence="3" id="KW-0663">Pyridoxal phosphate</keyword>
<dbReference type="AlphaFoldDB" id="A0A2A1KDF6"/>
<feature type="domain" description="Aminotransferase class I/classII large" evidence="6">
    <location>
        <begin position="45"/>
        <end position="386"/>
    </location>
</feature>
<dbReference type="SUPFAM" id="SSF53383">
    <property type="entry name" value="PLP-dependent transferases"/>
    <property type="match status" value="1"/>
</dbReference>
<comment type="caution">
    <text evidence="7">The sequence shown here is derived from an EMBL/GenBank/DDBJ whole genome shotgun (WGS) entry which is preliminary data.</text>
</comment>
<evidence type="ECO:0000313" key="7">
    <source>
        <dbReference type="EMBL" id="PPJ76037.1"/>
    </source>
</evidence>
<dbReference type="InterPro" id="IPR015421">
    <property type="entry name" value="PyrdxlP-dep_Trfase_major"/>
</dbReference>
<accession>A0A2A1KDF6</accession>
<dbReference type="InterPro" id="IPR051798">
    <property type="entry name" value="Class-II_PLP-Dep_Aminotrans"/>
</dbReference>
<dbReference type="InterPro" id="IPR015422">
    <property type="entry name" value="PyrdxlP-dep_Trfase_small"/>
</dbReference>
<dbReference type="NCBIfam" id="TIGR04350">
    <property type="entry name" value="C_S_lyase_PatB"/>
    <property type="match status" value="1"/>
</dbReference>
<gene>
    <name evidence="7" type="ORF">CV019_04380</name>
</gene>
<dbReference type="EC" id="4.4.1.13" evidence="2"/>
<dbReference type="Proteomes" id="UP000238153">
    <property type="component" value="Unassembled WGS sequence"/>
</dbReference>
<dbReference type="Pfam" id="PF00155">
    <property type="entry name" value="Aminotran_1_2"/>
    <property type="match status" value="1"/>
</dbReference>
<protein>
    <recommendedName>
        <fullName evidence="2">cysteine-S-conjugate beta-lyase</fullName>
        <ecNumber evidence="2">4.4.1.13</ecNumber>
    </recommendedName>
</protein>
<dbReference type="Gene3D" id="3.90.1150.10">
    <property type="entry name" value="Aspartate Aminotransferase, domain 1"/>
    <property type="match status" value="1"/>
</dbReference>
<sequence length="398" mass="46013">MTYNFDEIIDRRSTNAMNVEGYKGYLFGDADTSDLEEHDELIRMWVADMDFATPEVVLDAIRDRLDKKILGYTNIFGTDYYEAFMSWTERRFGYTFPQEHLVFSHGIVAGLIELVSYICDDDDKALIFTPSYGPFKMACDKNNIKTVYSPMINHNGYYEIDFEDVRQKVETENIKLCIFANPHNPTGRVWSEDELKQLGQIMVDNDVWIISDEIHCDIKRDGQTHVPFAKAVPDYDKIVTAMSQSKAFNIAGLMFSNLIIPNRRLLKTWKLHHFSSENPLSIVATQAAYEKGEDWLAAMNDYLDDNFKYLAQFLEQELPHAEFKIPEATYLAWVDLSYYIKAKHIDEPIAKYFIKHAGVIIEGQEQFVHNAEGHIRINIAVPREIMIKGLQKIKDALV</sequence>